<dbReference type="EMBL" id="SNRY01000287">
    <property type="protein sequence ID" value="KAA6343108.1"/>
    <property type="molecule type" value="Genomic_DNA"/>
</dbReference>
<comment type="caution">
    <text evidence="1">The sequence shown here is derived from an EMBL/GenBank/DDBJ whole genome shotgun (WGS) entry which is preliminary data.</text>
</comment>
<sequence>MKIGLIDVDGHNFPNLALMKIANYHKKQGDTVEWVNFLERYDRVYMSKVFTFSPDIYTCIQSDKIIKGGTGYDFKIKLPTHIDEISPDYSIYPKFKDAYGFLTRGCIRNCPWCIVHKKEGDIRFYDSIDNILQDRKSAVLMDNNVLACDWGIKQINRIIELGCKVDFNQGLDVKLITEDIAIMLSKVKWLRYIRIACDTKSAIPDVKNAVENLLKHGIKPYRVFCYVLVKDIEDALYRIKYLRNLGVMPFAQPYRDFTNTPPAQNIKDLARWCNHRAIFKSCDFKDYRPRK</sequence>
<name>A0A5J4SB60_9ZZZZ</name>
<accession>A0A5J4SB60</accession>
<proteinExistence type="predicted"/>
<reference evidence="1" key="1">
    <citation type="submission" date="2019-03" db="EMBL/GenBank/DDBJ databases">
        <title>Single cell metagenomics reveals metabolic interactions within the superorganism composed of flagellate Streblomastix strix and complex community of Bacteroidetes bacteria on its surface.</title>
        <authorList>
            <person name="Treitli S.C."/>
            <person name="Kolisko M."/>
            <person name="Husnik F."/>
            <person name="Keeling P."/>
            <person name="Hampl V."/>
        </authorList>
    </citation>
    <scope>NUCLEOTIDE SEQUENCE</scope>
    <source>
        <strain evidence="1">STM</strain>
    </source>
</reference>
<organism evidence="1">
    <name type="scientific">termite gut metagenome</name>
    <dbReference type="NCBI Taxonomy" id="433724"/>
    <lineage>
        <taxon>unclassified sequences</taxon>
        <taxon>metagenomes</taxon>
        <taxon>organismal metagenomes</taxon>
    </lineage>
</organism>
<evidence type="ECO:0000313" key="1">
    <source>
        <dbReference type="EMBL" id="KAA6343108.1"/>
    </source>
</evidence>
<dbReference type="SUPFAM" id="SSF102114">
    <property type="entry name" value="Radical SAM enzymes"/>
    <property type="match status" value="1"/>
</dbReference>
<dbReference type="InterPro" id="IPR058240">
    <property type="entry name" value="rSAM_sf"/>
</dbReference>
<gene>
    <name evidence="1" type="ORF">EZS27_009174</name>
</gene>
<protein>
    <recommendedName>
        <fullName evidence="2">Radical SAM core domain-containing protein</fullName>
    </recommendedName>
</protein>
<dbReference type="AlphaFoldDB" id="A0A5J4SB60"/>
<evidence type="ECO:0008006" key="2">
    <source>
        <dbReference type="Google" id="ProtNLM"/>
    </source>
</evidence>